<comment type="caution">
    <text evidence="3">The sequence shown here is derived from an EMBL/GenBank/DDBJ whole genome shotgun (WGS) entry which is preliminary data.</text>
</comment>
<evidence type="ECO:0000259" key="2">
    <source>
        <dbReference type="Pfam" id="PF06580"/>
    </source>
</evidence>
<dbReference type="InterPro" id="IPR050640">
    <property type="entry name" value="Bact_2-comp_sensor_kinase"/>
</dbReference>
<organism evidence="3 4">
    <name type="scientific">Spirosoma validum</name>
    <dbReference type="NCBI Taxonomy" id="2771355"/>
    <lineage>
        <taxon>Bacteria</taxon>
        <taxon>Pseudomonadati</taxon>
        <taxon>Bacteroidota</taxon>
        <taxon>Cytophagia</taxon>
        <taxon>Cytophagales</taxon>
        <taxon>Cytophagaceae</taxon>
        <taxon>Spirosoma</taxon>
    </lineage>
</organism>
<dbReference type="PANTHER" id="PTHR34220">
    <property type="entry name" value="SENSOR HISTIDINE KINASE YPDA"/>
    <property type="match status" value="1"/>
</dbReference>
<keyword evidence="4" id="KW-1185">Reference proteome</keyword>
<dbReference type="PANTHER" id="PTHR34220:SF7">
    <property type="entry name" value="SENSOR HISTIDINE KINASE YPDA"/>
    <property type="match status" value="1"/>
</dbReference>
<feature type="domain" description="Signal transduction histidine kinase internal region" evidence="2">
    <location>
        <begin position="162"/>
        <end position="243"/>
    </location>
</feature>
<feature type="transmembrane region" description="Helical" evidence="1">
    <location>
        <begin position="40"/>
        <end position="59"/>
    </location>
</feature>
<proteinExistence type="predicted"/>
<evidence type="ECO:0000313" key="4">
    <source>
        <dbReference type="Proteomes" id="UP000653797"/>
    </source>
</evidence>
<dbReference type="Proteomes" id="UP000653797">
    <property type="component" value="Unassembled WGS sequence"/>
</dbReference>
<accession>A0A927B183</accession>
<feature type="transmembrane region" description="Helical" evidence="1">
    <location>
        <begin position="115"/>
        <end position="135"/>
    </location>
</feature>
<keyword evidence="3" id="KW-0418">Kinase</keyword>
<dbReference type="EMBL" id="JACXAA010000004">
    <property type="protein sequence ID" value="MBD2753695.1"/>
    <property type="molecule type" value="Genomic_DNA"/>
</dbReference>
<dbReference type="InterPro" id="IPR010559">
    <property type="entry name" value="Sig_transdc_His_kin_internal"/>
</dbReference>
<evidence type="ECO:0000313" key="3">
    <source>
        <dbReference type="EMBL" id="MBD2753695.1"/>
    </source>
</evidence>
<protein>
    <submittedName>
        <fullName evidence="3">Histidine kinase</fullName>
    </submittedName>
</protein>
<evidence type="ECO:0000256" key="1">
    <source>
        <dbReference type="SAM" id="Phobius"/>
    </source>
</evidence>
<keyword evidence="3" id="KW-0808">Transferase</keyword>
<name>A0A927B183_9BACT</name>
<dbReference type="GO" id="GO:0000155">
    <property type="term" value="F:phosphorelay sensor kinase activity"/>
    <property type="evidence" value="ECO:0007669"/>
    <property type="project" value="InterPro"/>
</dbReference>
<keyword evidence="1" id="KW-0812">Transmembrane</keyword>
<reference evidence="3" key="1">
    <citation type="submission" date="2020-09" db="EMBL/GenBank/DDBJ databases">
        <authorList>
            <person name="Kim M.K."/>
        </authorList>
    </citation>
    <scope>NUCLEOTIDE SEQUENCE</scope>
    <source>
        <strain evidence="3">BT704</strain>
    </source>
</reference>
<keyword evidence="1" id="KW-0472">Membrane</keyword>
<dbReference type="GO" id="GO:0016020">
    <property type="term" value="C:membrane"/>
    <property type="evidence" value="ECO:0007669"/>
    <property type="project" value="InterPro"/>
</dbReference>
<dbReference type="Pfam" id="PF06580">
    <property type="entry name" value="His_kinase"/>
    <property type="match status" value="1"/>
</dbReference>
<keyword evidence="1" id="KW-1133">Transmembrane helix</keyword>
<sequence length="350" mass="40620">MKQWFTFERHEFLVLLVFYPVVFFANYLILGQPYFDNMRLFIPVTGLVTGLYVLFVWLMDSWMKYMRHRYTELDQTPRRIAYCLLFYVVAAAVLVGLIFWLFGLLKVPGYRFDPVIFRWTLLIGFISNLLCVGIFESIHSYRMWKESVEREYALKQLHMQRQLDVLKQQVNPHFLFNSLNSLISLIGENPQQAEVFAEELSSVYRYVLQANRNDGPEHNLTDLDTELAFVNSYYHLLKTRYGTGLALMVAVDKQFSEYKLPPLTLQLLIENAVKHNVVMVEQPLLIEIKTDQGAGLCVRNTLQKKPSRVLSNGVGLTNILTKYQMLGQPVPTIEEIDGQFVVTLPLIKAS</sequence>
<dbReference type="RefSeq" id="WP_191039343.1">
    <property type="nucleotide sequence ID" value="NZ_JACXAA010000004.1"/>
</dbReference>
<gene>
    <name evidence="3" type="ORF">IC230_12395</name>
</gene>
<feature type="transmembrane region" description="Helical" evidence="1">
    <location>
        <begin position="80"/>
        <end position="103"/>
    </location>
</feature>
<feature type="transmembrane region" description="Helical" evidence="1">
    <location>
        <begin position="12"/>
        <end position="34"/>
    </location>
</feature>
<dbReference type="AlphaFoldDB" id="A0A927B183"/>